<evidence type="ECO:0000256" key="9">
    <source>
        <dbReference type="ARBA" id="ARBA00022989"/>
    </source>
</evidence>
<dbReference type="Gene3D" id="2.20.28.30">
    <property type="entry name" value="RNA polymerase ii, chain L"/>
    <property type="match status" value="1"/>
</dbReference>
<dbReference type="InterPro" id="IPR023464">
    <property type="entry name" value="Rpo12"/>
</dbReference>
<feature type="domain" description="Amino acid transporter transmembrane" evidence="13">
    <location>
        <begin position="1"/>
        <end position="195"/>
    </location>
</feature>
<reference evidence="14 15" key="1">
    <citation type="submission" date="2020-04" db="EMBL/GenBank/DDBJ databases">
        <title>Perkinsus olseni comparative genomics.</title>
        <authorList>
            <person name="Bogema D.R."/>
        </authorList>
    </citation>
    <scope>NUCLEOTIDE SEQUENCE [LARGE SCALE GENOMIC DNA]</scope>
    <source>
        <strain evidence="14">00978-12</strain>
    </source>
</reference>
<dbReference type="SMART" id="SM00659">
    <property type="entry name" value="RPOLCX"/>
    <property type="match status" value="1"/>
</dbReference>
<keyword evidence="6" id="KW-0548">Nucleotidyltransferase</keyword>
<comment type="subcellular location">
    <subcellularLocation>
        <location evidence="1">Membrane</location>
        <topology evidence="1">Multi-pass membrane protein</topology>
    </subcellularLocation>
</comment>
<dbReference type="EMBL" id="JABANP010000505">
    <property type="protein sequence ID" value="KAF4681563.1"/>
    <property type="molecule type" value="Genomic_DNA"/>
</dbReference>
<keyword evidence="8" id="KW-0862">Zinc</keyword>
<proteinExistence type="inferred from homology"/>
<accession>A0A7J6NCG9</accession>
<keyword evidence="10 12" id="KW-0472">Membrane</keyword>
<evidence type="ECO:0000256" key="12">
    <source>
        <dbReference type="SAM" id="Phobius"/>
    </source>
</evidence>
<keyword evidence="9 12" id="KW-1133">Transmembrane helix</keyword>
<evidence type="ECO:0000313" key="14">
    <source>
        <dbReference type="EMBL" id="KAF4681563.1"/>
    </source>
</evidence>
<evidence type="ECO:0000256" key="2">
    <source>
        <dbReference type="ARBA" id="ARBA00022478"/>
    </source>
</evidence>
<evidence type="ECO:0000256" key="7">
    <source>
        <dbReference type="ARBA" id="ARBA00022723"/>
    </source>
</evidence>
<keyword evidence="4" id="KW-0808">Transferase</keyword>
<keyword evidence="11" id="KW-0804">Transcription</keyword>
<dbReference type="InterPro" id="IPR013057">
    <property type="entry name" value="AA_transpt_TM"/>
</dbReference>
<evidence type="ECO:0000256" key="3">
    <source>
        <dbReference type="ARBA" id="ARBA00022490"/>
    </source>
</evidence>
<keyword evidence="5 12" id="KW-0812">Transmembrane</keyword>
<protein>
    <submittedName>
        <fullName evidence="14">U2 snRNP-associated SURP domain-containing protein</fullName>
    </submittedName>
</protein>
<dbReference type="InterPro" id="IPR029040">
    <property type="entry name" value="RPABC4/Spt4"/>
</dbReference>
<dbReference type="GO" id="GO:0003899">
    <property type="term" value="F:DNA-directed RNA polymerase activity"/>
    <property type="evidence" value="ECO:0007669"/>
    <property type="project" value="InterPro"/>
</dbReference>
<evidence type="ECO:0000256" key="4">
    <source>
        <dbReference type="ARBA" id="ARBA00022679"/>
    </source>
</evidence>
<dbReference type="GO" id="GO:0000428">
    <property type="term" value="C:DNA-directed RNA polymerase complex"/>
    <property type="evidence" value="ECO:0007669"/>
    <property type="project" value="UniProtKB-KW"/>
</dbReference>
<evidence type="ECO:0000313" key="15">
    <source>
        <dbReference type="Proteomes" id="UP000541610"/>
    </source>
</evidence>
<evidence type="ECO:0000259" key="13">
    <source>
        <dbReference type="Pfam" id="PF01490"/>
    </source>
</evidence>
<evidence type="ECO:0000256" key="6">
    <source>
        <dbReference type="ARBA" id="ARBA00022695"/>
    </source>
</evidence>
<evidence type="ECO:0000256" key="11">
    <source>
        <dbReference type="ARBA" id="ARBA00023163"/>
    </source>
</evidence>
<dbReference type="AlphaFoldDB" id="A0A7J6NCG9"/>
<dbReference type="OrthoDB" id="5585087at2759"/>
<name>A0A7J6NCG9_PEROL</name>
<dbReference type="GO" id="GO:0006351">
    <property type="term" value="P:DNA-templated transcription"/>
    <property type="evidence" value="ECO:0007669"/>
    <property type="project" value="InterPro"/>
</dbReference>
<dbReference type="SUPFAM" id="SSF63393">
    <property type="entry name" value="RNA polymerase subunits"/>
    <property type="match status" value="1"/>
</dbReference>
<evidence type="ECO:0000256" key="8">
    <source>
        <dbReference type="ARBA" id="ARBA00022833"/>
    </source>
</evidence>
<evidence type="ECO:0000256" key="10">
    <source>
        <dbReference type="ARBA" id="ARBA00023136"/>
    </source>
</evidence>
<keyword evidence="3" id="KW-0963">Cytoplasm</keyword>
<feature type="transmembrane region" description="Helical" evidence="12">
    <location>
        <begin position="78"/>
        <end position="98"/>
    </location>
</feature>
<keyword evidence="7" id="KW-0479">Metal-binding</keyword>
<sequence length="570" mass="63748">MLLLVHCQTYLRDTRSKHAVTYGDVGYYAFGRIGSMLVDICIILTQTGFAVAYLIFISHNVSDILDDYYYLEDKKDSIVSRGLILAVILPPLVILSWLRYLKMLAPFSLLAEIAILFALFAVFAYDIQSIITRAWSPVLSTKTSSSSSSQQLQDHDPSGGSSFISTASNISLWLNLSRLPYFFGISVYCYEGVGMHAEPIIIQSYMVILGDTCYNNVSLCIGLYFTYPLMLFPVYELIDTFFDSTLSASAALAFVIISPTTTATAATAPDATDYSPLLAPSSAAALSDSPGCFSSQATGKGAIQMAGAPTQMRTILPEISKDNHIVDPPWEKDAKDPELFWNKWETIKHLRATARILRRQRLLDKYDFTTIEGWNMMFMTRMEEFCAYHTKKDMAPEDRQDLATSIAISAWSQIRPRNITSWTVVPYESSIIQARVTTHHGHTWYQYVLQVDVEELLTFHKSKKQLGRVSRNYVVFEMSVSKLMDPTGSMAGGVAGVHMSSVKQQQPASSSAAAALESNDTLPNQVLYVCGNCGNEQELKLMADAIKCNRCGHRILYKKRQRRVMIFDAR</sequence>
<dbReference type="PANTHER" id="PTHR22950">
    <property type="entry name" value="AMINO ACID TRANSPORTER"/>
    <property type="match status" value="1"/>
</dbReference>
<dbReference type="GO" id="GO:0005774">
    <property type="term" value="C:vacuolar membrane"/>
    <property type="evidence" value="ECO:0007669"/>
    <property type="project" value="TreeGrafter"/>
</dbReference>
<dbReference type="Pfam" id="PF03604">
    <property type="entry name" value="Zn_ribbon_RPAB4"/>
    <property type="match status" value="1"/>
</dbReference>
<dbReference type="PANTHER" id="PTHR22950:SF349">
    <property type="entry name" value="AMINO ACID TRANSPORTER TRANSMEMBRANE DOMAIN-CONTAINING PROTEIN"/>
    <property type="match status" value="1"/>
</dbReference>
<dbReference type="Pfam" id="PF01490">
    <property type="entry name" value="Aa_trans"/>
    <property type="match status" value="1"/>
</dbReference>
<feature type="transmembrane region" description="Helical" evidence="12">
    <location>
        <begin position="37"/>
        <end position="58"/>
    </location>
</feature>
<comment type="caution">
    <text evidence="14">The sequence shown here is derived from an EMBL/GenBank/DDBJ whole genome shotgun (WGS) entry which is preliminary data.</text>
</comment>
<keyword evidence="2" id="KW-0240">DNA-directed RNA polymerase</keyword>
<evidence type="ECO:0000256" key="1">
    <source>
        <dbReference type="ARBA" id="ARBA00004141"/>
    </source>
</evidence>
<dbReference type="Proteomes" id="UP000541610">
    <property type="component" value="Unassembled WGS sequence"/>
</dbReference>
<dbReference type="GO" id="GO:0003677">
    <property type="term" value="F:DNA binding"/>
    <property type="evidence" value="ECO:0007669"/>
    <property type="project" value="InterPro"/>
</dbReference>
<gene>
    <name evidence="14" type="primary">U2SURP_6</name>
    <name evidence="14" type="ORF">FOZ60_011948</name>
</gene>
<feature type="transmembrane region" description="Helical" evidence="12">
    <location>
        <begin position="105"/>
        <end position="125"/>
    </location>
</feature>
<dbReference type="GO" id="GO:0015179">
    <property type="term" value="F:L-amino acid transmembrane transporter activity"/>
    <property type="evidence" value="ECO:0007669"/>
    <property type="project" value="TreeGrafter"/>
</dbReference>
<evidence type="ECO:0000256" key="5">
    <source>
        <dbReference type="ARBA" id="ARBA00022692"/>
    </source>
</evidence>
<organism evidence="14 15">
    <name type="scientific">Perkinsus olseni</name>
    <name type="common">Perkinsus atlanticus</name>
    <dbReference type="NCBI Taxonomy" id="32597"/>
    <lineage>
        <taxon>Eukaryota</taxon>
        <taxon>Sar</taxon>
        <taxon>Alveolata</taxon>
        <taxon>Perkinsozoa</taxon>
        <taxon>Perkinsea</taxon>
        <taxon>Perkinsida</taxon>
        <taxon>Perkinsidae</taxon>
        <taxon>Perkinsus</taxon>
    </lineage>
</organism>
<dbReference type="HAMAP" id="MF_00615">
    <property type="entry name" value="RNApol_arch_Rpo12"/>
    <property type="match status" value="1"/>
</dbReference>
<dbReference type="InterPro" id="IPR006591">
    <property type="entry name" value="RNAP_P/RPABC4"/>
</dbReference>
<dbReference type="GO" id="GO:0046872">
    <property type="term" value="F:metal ion binding"/>
    <property type="evidence" value="ECO:0007669"/>
    <property type="project" value="UniProtKB-KW"/>
</dbReference>